<dbReference type="InterPro" id="IPR011053">
    <property type="entry name" value="Single_hybrid_motif"/>
</dbReference>
<dbReference type="PANTHER" id="PTHR45266:SF3">
    <property type="entry name" value="OXALOACETATE DECARBOXYLASE ALPHA CHAIN"/>
    <property type="match status" value="1"/>
</dbReference>
<evidence type="ECO:0000259" key="3">
    <source>
        <dbReference type="PROSITE" id="PS50968"/>
    </source>
</evidence>
<organism evidence="4 5">
    <name type="scientific">Opitutus terrae (strain DSM 11246 / JCM 15787 / PB90-1)</name>
    <dbReference type="NCBI Taxonomy" id="452637"/>
    <lineage>
        <taxon>Bacteria</taxon>
        <taxon>Pseudomonadati</taxon>
        <taxon>Verrucomicrobiota</taxon>
        <taxon>Opitutia</taxon>
        <taxon>Opitutales</taxon>
        <taxon>Opitutaceae</taxon>
        <taxon>Opitutus</taxon>
    </lineage>
</organism>
<evidence type="ECO:0000313" key="4">
    <source>
        <dbReference type="EMBL" id="ACB76588.1"/>
    </source>
</evidence>
<dbReference type="STRING" id="452637.Oter_3309"/>
<dbReference type="FunFam" id="2.40.50.100:FF:000003">
    <property type="entry name" value="Acetyl-CoA carboxylase biotin carboxyl carrier protein"/>
    <property type="match status" value="1"/>
</dbReference>
<feature type="domain" description="Lipoyl-binding" evidence="3">
    <location>
        <begin position="56"/>
        <end position="131"/>
    </location>
</feature>
<name>B1ZTD4_OPITP</name>
<protein>
    <submittedName>
        <fullName evidence="4">Biotin/lipoyl attachment domain-containing protein</fullName>
    </submittedName>
</protein>
<dbReference type="CDD" id="cd06850">
    <property type="entry name" value="biotinyl_domain"/>
    <property type="match status" value="1"/>
</dbReference>
<dbReference type="RefSeq" id="WP_012376117.1">
    <property type="nucleotide sequence ID" value="NC_010571.1"/>
</dbReference>
<reference evidence="4 5" key="1">
    <citation type="journal article" date="2011" name="J. Bacteriol.">
        <title>Genome sequence of the verrucomicrobium Opitutus terrae PB90-1, an abundant inhabitant of rice paddy soil ecosystems.</title>
        <authorList>
            <person name="van Passel M.W."/>
            <person name="Kant R."/>
            <person name="Palva A."/>
            <person name="Copeland A."/>
            <person name="Lucas S."/>
            <person name="Lapidus A."/>
            <person name="Glavina del Rio T."/>
            <person name="Pitluck S."/>
            <person name="Goltsman E."/>
            <person name="Clum A."/>
            <person name="Sun H."/>
            <person name="Schmutz J."/>
            <person name="Larimer F.W."/>
            <person name="Land M.L."/>
            <person name="Hauser L."/>
            <person name="Kyrpides N."/>
            <person name="Mikhailova N."/>
            <person name="Richardson P.P."/>
            <person name="Janssen P.H."/>
            <person name="de Vos W.M."/>
            <person name="Smidt H."/>
        </authorList>
    </citation>
    <scope>NUCLEOTIDE SEQUENCE [LARGE SCALE GENOMIC DNA]</scope>
    <source>
        <strain evidence="5">DSM 11246 / JCM 15787 / PB90-1</strain>
    </source>
</reference>
<proteinExistence type="predicted"/>
<accession>B1ZTD4</accession>
<dbReference type="InterPro" id="IPR050709">
    <property type="entry name" value="Biotin_Carboxyl_Carrier/Decarb"/>
</dbReference>
<dbReference type="Gene3D" id="2.40.50.100">
    <property type="match status" value="1"/>
</dbReference>
<dbReference type="HOGENOM" id="CLU_016733_5_2_0"/>
<dbReference type="PANTHER" id="PTHR45266">
    <property type="entry name" value="OXALOACETATE DECARBOXYLASE ALPHA CHAIN"/>
    <property type="match status" value="1"/>
</dbReference>
<dbReference type="eggNOG" id="COG0511">
    <property type="taxonomic scope" value="Bacteria"/>
</dbReference>
<dbReference type="PROSITE" id="PS50968">
    <property type="entry name" value="BIOTINYL_LIPOYL"/>
    <property type="match status" value="1"/>
</dbReference>
<dbReference type="InterPro" id="IPR000089">
    <property type="entry name" value="Biotin_lipoyl"/>
</dbReference>
<evidence type="ECO:0000256" key="1">
    <source>
        <dbReference type="ARBA" id="ARBA00023267"/>
    </source>
</evidence>
<dbReference type="EMBL" id="CP001032">
    <property type="protein sequence ID" value="ACB76588.1"/>
    <property type="molecule type" value="Genomic_DNA"/>
</dbReference>
<dbReference type="SUPFAM" id="SSF51230">
    <property type="entry name" value="Single hybrid motif"/>
    <property type="match status" value="1"/>
</dbReference>
<dbReference type="Pfam" id="PF00364">
    <property type="entry name" value="Biotin_lipoyl"/>
    <property type="match status" value="1"/>
</dbReference>
<evidence type="ECO:0000256" key="2">
    <source>
        <dbReference type="SAM" id="MobiDB-lite"/>
    </source>
</evidence>
<evidence type="ECO:0000313" key="5">
    <source>
        <dbReference type="Proteomes" id="UP000007013"/>
    </source>
</evidence>
<dbReference type="Proteomes" id="UP000007013">
    <property type="component" value="Chromosome"/>
</dbReference>
<feature type="region of interest" description="Disordered" evidence="2">
    <location>
        <begin position="43"/>
        <end position="64"/>
    </location>
</feature>
<dbReference type="OrthoDB" id="163546at2"/>
<sequence>MKKLRVTIEGKVYEVLVETIDDPSKPAPAPVFSSAAAPAPAPVSAAATAPAPAARPAAAGGAGDVPSPLAGKIVSVDVKVGDSVQEGAQVATIEAMKMNTYIFAPKTGKVAEILVTPGEGVEEGTVLLRIA</sequence>
<gene>
    <name evidence="4" type="ordered locus">Oter_3309</name>
</gene>
<dbReference type="AlphaFoldDB" id="B1ZTD4"/>
<keyword evidence="1" id="KW-0092">Biotin</keyword>
<keyword evidence="5" id="KW-1185">Reference proteome</keyword>
<dbReference type="KEGG" id="ote:Oter_3309"/>